<dbReference type="AlphaFoldDB" id="A0A803MYM4"/>
<sequence length="219" mass="24531">MMTASPTAYATYVKCRCSGLDDPNNVLYLQEYPKYEKFLNRKIDMYEEMAIVVGKDLARGNFSKTFSDIDVDASMESGQPSMTIDSVPSKAESKADSGTSSGSRPHRKRSRTDEGSEMEHISAQLQEVVSALKKFSNNQLDVEKLYDEIMKMEDIEEGVRVAVFDHLVEREMLAKAFLTKSFPLRKLWIEKLLEAAFPAPLLLAAICCYMGCVAVSVNV</sequence>
<dbReference type="EnsemblPlants" id="AUR62037304-RA">
    <property type="protein sequence ID" value="AUR62037304-RA:cds"/>
    <property type="gene ID" value="AUR62037304"/>
</dbReference>
<keyword evidence="4" id="KW-1185">Reference proteome</keyword>
<accession>A0A803MYM4</accession>
<protein>
    <submittedName>
        <fullName evidence="3">Uncharacterized protein</fullName>
    </submittedName>
</protein>
<name>A0A803MYM4_CHEQI</name>
<organism evidence="3 4">
    <name type="scientific">Chenopodium quinoa</name>
    <name type="common">Quinoa</name>
    <dbReference type="NCBI Taxonomy" id="63459"/>
    <lineage>
        <taxon>Eukaryota</taxon>
        <taxon>Viridiplantae</taxon>
        <taxon>Streptophyta</taxon>
        <taxon>Embryophyta</taxon>
        <taxon>Tracheophyta</taxon>
        <taxon>Spermatophyta</taxon>
        <taxon>Magnoliopsida</taxon>
        <taxon>eudicotyledons</taxon>
        <taxon>Gunneridae</taxon>
        <taxon>Pentapetalae</taxon>
        <taxon>Caryophyllales</taxon>
        <taxon>Chenopodiaceae</taxon>
        <taxon>Chenopodioideae</taxon>
        <taxon>Atripliceae</taxon>
        <taxon>Chenopodium</taxon>
    </lineage>
</organism>
<reference evidence="3" key="2">
    <citation type="submission" date="2021-03" db="UniProtKB">
        <authorList>
            <consortium name="EnsemblPlants"/>
        </authorList>
    </citation>
    <scope>IDENTIFICATION</scope>
</reference>
<evidence type="ECO:0000256" key="1">
    <source>
        <dbReference type="SAM" id="MobiDB-lite"/>
    </source>
</evidence>
<keyword evidence="2" id="KW-0472">Membrane</keyword>
<proteinExistence type="predicted"/>
<evidence type="ECO:0000313" key="4">
    <source>
        <dbReference type="Proteomes" id="UP000596660"/>
    </source>
</evidence>
<feature type="transmembrane region" description="Helical" evidence="2">
    <location>
        <begin position="195"/>
        <end position="217"/>
    </location>
</feature>
<evidence type="ECO:0000256" key="2">
    <source>
        <dbReference type="SAM" id="Phobius"/>
    </source>
</evidence>
<keyword evidence="2" id="KW-1133">Transmembrane helix</keyword>
<dbReference type="Proteomes" id="UP000596660">
    <property type="component" value="Unplaced"/>
</dbReference>
<dbReference type="PANTHER" id="PTHR46929:SF23">
    <property type="entry name" value="L10-INTERACTING MYB DOMAIN-CONTAINING PROTEIN-LIKE"/>
    <property type="match status" value="1"/>
</dbReference>
<dbReference type="OMA" id="SRICFEV"/>
<feature type="region of interest" description="Disordered" evidence="1">
    <location>
        <begin position="74"/>
        <end position="119"/>
    </location>
</feature>
<reference evidence="3" key="1">
    <citation type="journal article" date="2017" name="Nature">
        <title>The genome of Chenopodium quinoa.</title>
        <authorList>
            <person name="Jarvis D.E."/>
            <person name="Ho Y.S."/>
            <person name="Lightfoot D.J."/>
            <person name="Schmoeckel S.M."/>
            <person name="Li B."/>
            <person name="Borm T.J.A."/>
            <person name="Ohyanagi H."/>
            <person name="Mineta K."/>
            <person name="Michell C.T."/>
            <person name="Saber N."/>
            <person name="Kharbatia N.M."/>
            <person name="Rupper R.R."/>
            <person name="Sharp A.R."/>
            <person name="Dally N."/>
            <person name="Boughton B.A."/>
            <person name="Woo Y.H."/>
            <person name="Gao G."/>
            <person name="Schijlen E.G.W.M."/>
            <person name="Guo X."/>
            <person name="Momin A.A."/>
            <person name="Negrao S."/>
            <person name="Al-Babili S."/>
            <person name="Gehring C."/>
            <person name="Roessner U."/>
            <person name="Jung C."/>
            <person name="Murphy K."/>
            <person name="Arold S.T."/>
            <person name="Gojobori T."/>
            <person name="van der Linden C.G."/>
            <person name="van Loo E.N."/>
            <person name="Jellen E.N."/>
            <person name="Maughan P.J."/>
            <person name="Tester M."/>
        </authorList>
    </citation>
    <scope>NUCLEOTIDE SEQUENCE [LARGE SCALE GENOMIC DNA]</scope>
    <source>
        <strain evidence="3">cv. PI 614886</strain>
    </source>
</reference>
<feature type="compositionally biased region" description="Polar residues" evidence="1">
    <location>
        <begin position="76"/>
        <end position="86"/>
    </location>
</feature>
<dbReference type="Gramene" id="AUR62037304-RA">
    <property type="protein sequence ID" value="AUR62037304-RA:cds"/>
    <property type="gene ID" value="AUR62037304"/>
</dbReference>
<dbReference type="PANTHER" id="PTHR46929">
    <property type="entry name" value="EXPRESSED PROTEIN"/>
    <property type="match status" value="1"/>
</dbReference>
<keyword evidence="2" id="KW-0812">Transmembrane</keyword>
<evidence type="ECO:0000313" key="3">
    <source>
        <dbReference type="EnsemblPlants" id="AUR62037304-RA:cds"/>
    </source>
</evidence>